<gene>
    <name evidence="5" type="ORF">QR79_00085</name>
</gene>
<evidence type="ECO:0000256" key="3">
    <source>
        <dbReference type="SAM" id="MobiDB-lite"/>
    </source>
</evidence>
<dbReference type="InterPro" id="IPR013154">
    <property type="entry name" value="ADH-like_N"/>
</dbReference>
<proteinExistence type="predicted"/>
<organism evidence="5 6">
    <name type="scientific">Methylobacterium indicum</name>
    <dbReference type="NCBI Taxonomy" id="1775910"/>
    <lineage>
        <taxon>Bacteria</taxon>
        <taxon>Pseudomonadati</taxon>
        <taxon>Pseudomonadota</taxon>
        <taxon>Alphaproteobacteria</taxon>
        <taxon>Hyphomicrobiales</taxon>
        <taxon>Methylobacteriaceae</taxon>
        <taxon>Methylobacterium</taxon>
    </lineage>
</organism>
<evidence type="ECO:0000313" key="5">
    <source>
        <dbReference type="EMBL" id="KMO26917.1"/>
    </source>
</evidence>
<dbReference type="InterPro" id="IPR013149">
    <property type="entry name" value="ADH-like_C"/>
</dbReference>
<dbReference type="NCBIfam" id="TIGR02824">
    <property type="entry name" value="quinone_pig3"/>
    <property type="match status" value="1"/>
</dbReference>
<dbReference type="Gene3D" id="3.90.180.10">
    <property type="entry name" value="Medium-chain alcohol dehydrogenases, catalytic domain"/>
    <property type="match status" value="1"/>
</dbReference>
<dbReference type="EMBL" id="JTHG01000002">
    <property type="protein sequence ID" value="KMO26917.1"/>
    <property type="molecule type" value="Genomic_DNA"/>
</dbReference>
<dbReference type="SUPFAM" id="SSF50129">
    <property type="entry name" value="GroES-like"/>
    <property type="match status" value="1"/>
</dbReference>
<feature type="region of interest" description="Disordered" evidence="3">
    <location>
        <begin position="1"/>
        <end position="22"/>
    </location>
</feature>
<dbReference type="InterPro" id="IPR011032">
    <property type="entry name" value="GroES-like_sf"/>
</dbReference>
<dbReference type="PANTHER" id="PTHR48106">
    <property type="entry name" value="QUINONE OXIDOREDUCTASE PIG3-RELATED"/>
    <property type="match status" value="1"/>
</dbReference>
<keyword evidence="1" id="KW-0521">NADP</keyword>
<dbReference type="Pfam" id="PF00107">
    <property type="entry name" value="ADH_zinc_N"/>
    <property type="match status" value="1"/>
</dbReference>
<dbReference type="SUPFAM" id="SSF51735">
    <property type="entry name" value="NAD(P)-binding Rossmann-fold domains"/>
    <property type="match status" value="1"/>
</dbReference>
<evidence type="ECO:0000256" key="1">
    <source>
        <dbReference type="ARBA" id="ARBA00022857"/>
    </source>
</evidence>
<feature type="domain" description="Enoyl reductase (ER)" evidence="4">
    <location>
        <begin position="10"/>
        <end position="322"/>
    </location>
</feature>
<dbReference type="PANTHER" id="PTHR48106:SF8">
    <property type="entry name" value="OS02G0805600 PROTEIN"/>
    <property type="match status" value="1"/>
</dbReference>
<reference evidence="5 6" key="1">
    <citation type="submission" date="2014-11" db="EMBL/GenBank/DDBJ databases">
        <title>Comparative genomics of Methylobacterium species.</title>
        <authorList>
            <person name="Chaudhry V."/>
            <person name="Patil P.B."/>
        </authorList>
    </citation>
    <scope>NUCLEOTIDE SEQUENCE [LARGE SCALE GENOMIC DNA]</scope>
    <source>
        <strain evidence="5 6">SE3.6</strain>
    </source>
</reference>
<dbReference type="Pfam" id="PF08240">
    <property type="entry name" value="ADH_N"/>
    <property type="match status" value="1"/>
</dbReference>
<dbReference type="InterPro" id="IPR036291">
    <property type="entry name" value="NAD(P)-bd_dom_sf"/>
</dbReference>
<sequence>MSICHAPAPGGPETLRFERAERPSPAPHEVLIRIGAVGVNRLDAMQRAGHYPLPPGTNPVLGVECGGTVVEVGAGVDGIVPGTRVAALLPGGGYAEYAVADHRHLVAVPADWDDVQAASVIETFCTAHETLFELSRLAPGERVLIHAGGSAVGSTAILMARSIGAEIVATVGRADKVCRLREWGIPHVVNYREVDFADALREIYPDGVDVVEDFIGPAYLARHVSLLRWRGRLAFVGLLSSGSCQVDVAGVLLKMLQLRGFTLRPHSIAEKAAVVERFRRRWLPELTDGRITPAIHAVLPFGQAAEAHRMLENADNFGKIVLRI</sequence>
<accession>A0ABR5HJK2</accession>
<name>A0ABR5HJK2_9HYPH</name>
<dbReference type="Proteomes" id="UP000036471">
    <property type="component" value="Unassembled WGS sequence"/>
</dbReference>
<dbReference type="RefSeq" id="WP_048429702.1">
    <property type="nucleotide sequence ID" value="NZ_JTHF01000187.1"/>
</dbReference>
<evidence type="ECO:0000259" key="4">
    <source>
        <dbReference type="SMART" id="SM00829"/>
    </source>
</evidence>
<evidence type="ECO:0000313" key="6">
    <source>
        <dbReference type="Proteomes" id="UP000036471"/>
    </source>
</evidence>
<dbReference type="SMART" id="SM00829">
    <property type="entry name" value="PKS_ER"/>
    <property type="match status" value="1"/>
</dbReference>
<keyword evidence="2" id="KW-0560">Oxidoreductase</keyword>
<dbReference type="CDD" id="cd05276">
    <property type="entry name" value="p53_inducible_oxidoreductase"/>
    <property type="match status" value="1"/>
</dbReference>
<comment type="caution">
    <text evidence="5">The sequence shown here is derived from an EMBL/GenBank/DDBJ whole genome shotgun (WGS) entry which is preliminary data.</text>
</comment>
<evidence type="ECO:0000256" key="2">
    <source>
        <dbReference type="ARBA" id="ARBA00023002"/>
    </source>
</evidence>
<keyword evidence="6" id="KW-1185">Reference proteome</keyword>
<protein>
    <recommendedName>
        <fullName evidence="4">Enoyl reductase (ER) domain-containing protein</fullName>
    </recommendedName>
</protein>
<dbReference type="Gene3D" id="3.40.50.720">
    <property type="entry name" value="NAD(P)-binding Rossmann-like Domain"/>
    <property type="match status" value="1"/>
</dbReference>
<dbReference type="InterPro" id="IPR014189">
    <property type="entry name" value="Quinone_OxRdtase_PIG3"/>
</dbReference>
<dbReference type="InterPro" id="IPR020843">
    <property type="entry name" value="ER"/>
</dbReference>